<dbReference type="PANTHER" id="PTHR43249">
    <property type="entry name" value="UDP-N-ACETYL-2-AMINO-2-DEOXY-D-GLUCURONATE OXIDASE"/>
    <property type="match status" value="1"/>
</dbReference>
<proteinExistence type="predicted"/>
<dbReference type="Pfam" id="PF01408">
    <property type="entry name" value="GFO_IDH_MocA"/>
    <property type="match status" value="1"/>
</dbReference>
<dbReference type="InterPro" id="IPR052515">
    <property type="entry name" value="Gfo/Idh/MocA_Oxidoreductase"/>
</dbReference>
<dbReference type="Gene3D" id="3.30.360.10">
    <property type="entry name" value="Dihydrodipicolinate Reductase, domain 2"/>
    <property type="match status" value="1"/>
</dbReference>
<name>A0A6J4V2S3_9BACT</name>
<protein>
    <submittedName>
        <fullName evidence="3">Putative secreted oxidoreductase</fullName>
    </submittedName>
</protein>
<feature type="domain" description="Gfo/Idh/MocA-like oxidoreductase N-terminal" evidence="1">
    <location>
        <begin position="7"/>
        <end position="122"/>
    </location>
</feature>
<reference evidence="3" key="1">
    <citation type="submission" date="2020-02" db="EMBL/GenBank/DDBJ databases">
        <authorList>
            <person name="Meier V. D."/>
        </authorList>
    </citation>
    <scope>NUCLEOTIDE SEQUENCE</scope>
    <source>
        <strain evidence="3">AVDCRST_MAG87</strain>
    </source>
</reference>
<dbReference type="InterPro" id="IPR055170">
    <property type="entry name" value="GFO_IDH_MocA-like_dom"/>
</dbReference>
<evidence type="ECO:0000313" key="3">
    <source>
        <dbReference type="EMBL" id="CAA9565626.1"/>
    </source>
</evidence>
<evidence type="ECO:0000259" key="1">
    <source>
        <dbReference type="Pfam" id="PF01408"/>
    </source>
</evidence>
<dbReference type="PANTHER" id="PTHR43249:SF1">
    <property type="entry name" value="D-GLUCOSIDE 3-DEHYDROGENASE"/>
    <property type="match status" value="1"/>
</dbReference>
<dbReference type="InterPro" id="IPR000683">
    <property type="entry name" value="Gfo/Idh/MocA-like_OxRdtase_N"/>
</dbReference>
<dbReference type="EMBL" id="CADCWJ010000435">
    <property type="protein sequence ID" value="CAA9565626.1"/>
    <property type="molecule type" value="Genomic_DNA"/>
</dbReference>
<feature type="domain" description="GFO/IDH/MocA-like oxidoreductase" evidence="2">
    <location>
        <begin position="135"/>
        <end position="255"/>
    </location>
</feature>
<dbReference type="Pfam" id="PF22725">
    <property type="entry name" value="GFO_IDH_MocA_C3"/>
    <property type="match status" value="1"/>
</dbReference>
<evidence type="ECO:0000259" key="2">
    <source>
        <dbReference type="Pfam" id="PF22725"/>
    </source>
</evidence>
<gene>
    <name evidence="3" type="ORF">AVDCRST_MAG87-1924</name>
</gene>
<dbReference type="SUPFAM" id="SSF51735">
    <property type="entry name" value="NAD(P)-binding Rossmann-fold domains"/>
    <property type="match status" value="1"/>
</dbReference>
<dbReference type="AlphaFoldDB" id="A0A6J4V2S3"/>
<dbReference type="GO" id="GO:0000166">
    <property type="term" value="F:nucleotide binding"/>
    <property type="evidence" value="ECO:0007669"/>
    <property type="project" value="InterPro"/>
</dbReference>
<sequence length="358" mass="39519">MERARVKAAIVGTGGIAGSHMRAWEAWSDAVKPVAAVDIDGERAARFAHQHDIPRTYTDAAEMLERERPDLVHVCTPPAFHFPIIEQCLQAGAWVLCEKPLCSSLEQLDRIATLERETGAACASVFQWRFGSAAQRVRLLARSGQFGESRVVLCNTTWYRDDAYYAVPWRGTWESELGGVSMGHAIHIIDLMVWLMGEWSEITAVADTLERQIEVEDVAMAIVRFENRALCSIVNSVLSPRQETRLRLDYERATVEVTGLYGYTNANWSITPLEGQDGVLAGWPPDEDEPSSHAAQLGHLLAAMRSGTPPPANVADVRATFELLTALYKSSRTGESVKRGSIASGDPYYAHIAGYEKS</sequence>
<organism evidence="3">
    <name type="scientific">uncultured Thermomicrobiales bacterium</name>
    <dbReference type="NCBI Taxonomy" id="1645740"/>
    <lineage>
        <taxon>Bacteria</taxon>
        <taxon>Pseudomonadati</taxon>
        <taxon>Thermomicrobiota</taxon>
        <taxon>Thermomicrobia</taxon>
        <taxon>Thermomicrobiales</taxon>
        <taxon>environmental samples</taxon>
    </lineage>
</organism>
<accession>A0A6J4V2S3</accession>
<dbReference type="Gene3D" id="3.40.50.720">
    <property type="entry name" value="NAD(P)-binding Rossmann-like Domain"/>
    <property type="match status" value="1"/>
</dbReference>
<dbReference type="InterPro" id="IPR036291">
    <property type="entry name" value="NAD(P)-bd_dom_sf"/>
</dbReference>
<dbReference type="SUPFAM" id="SSF55347">
    <property type="entry name" value="Glyceraldehyde-3-phosphate dehydrogenase-like, C-terminal domain"/>
    <property type="match status" value="1"/>
</dbReference>